<name>A0A1X7GVS9_9HYPH</name>
<sequence>MTARKARKTVTSAETDHIVRPISRAAVVMEDARRAGLLDGEATEHLSVRLPKALVDAAKLEAGTDKPTELVRIALAMLAKPDPSVKFLFENYGRLGKDHTLDY</sequence>
<reference evidence="2" key="1">
    <citation type="submission" date="2017-04" db="EMBL/GenBank/DDBJ databases">
        <authorList>
            <person name="Varghese N."/>
            <person name="Submissions S."/>
        </authorList>
    </citation>
    <scope>NUCLEOTIDE SEQUENCE [LARGE SCALE GENOMIC DNA]</scope>
    <source>
        <strain evidence="2">B4P</strain>
    </source>
</reference>
<dbReference type="OrthoDB" id="8085427at2"/>
<proteinExistence type="predicted"/>
<gene>
    <name evidence="1" type="ORF">SAMN02982989_4485</name>
</gene>
<dbReference type="Proteomes" id="UP000192903">
    <property type="component" value="Unassembled WGS sequence"/>
</dbReference>
<dbReference type="AlphaFoldDB" id="A0A1X7GVS9"/>
<dbReference type="RefSeq" id="WP_085425052.1">
    <property type="nucleotide sequence ID" value="NZ_FXAF01000011.1"/>
</dbReference>
<accession>A0A1X7GVS9</accession>
<organism evidence="1 2">
    <name type="scientific">Xaviernesmea oryzae</name>
    <dbReference type="NCBI Taxonomy" id="464029"/>
    <lineage>
        <taxon>Bacteria</taxon>
        <taxon>Pseudomonadati</taxon>
        <taxon>Pseudomonadota</taxon>
        <taxon>Alphaproteobacteria</taxon>
        <taxon>Hyphomicrobiales</taxon>
        <taxon>Rhizobiaceae</taxon>
        <taxon>Rhizobium/Agrobacterium group</taxon>
        <taxon>Xaviernesmea</taxon>
    </lineage>
</organism>
<evidence type="ECO:0000313" key="1">
    <source>
        <dbReference type="EMBL" id="SMF75280.1"/>
    </source>
</evidence>
<protein>
    <submittedName>
        <fullName evidence="1">Uncharacterized protein</fullName>
    </submittedName>
</protein>
<keyword evidence="2" id="KW-1185">Reference proteome</keyword>
<dbReference type="EMBL" id="FXAF01000011">
    <property type="protein sequence ID" value="SMF75280.1"/>
    <property type="molecule type" value="Genomic_DNA"/>
</dbReference>
<evidence type="ECO:0000313" key="2">
    <source>
        <dbReference type="Proteomes" id="UP000192903"/>
    </source>
</evidence>